<feature type="signal peptide" evidence="2">
    <location>
        <begin position="1"/>
        <end position="20"/>
    </location>
</feature>
<feature type="chain" id="PRO_5039300374" description="Lipoprotein" evidence="2">
    <location>
        <begin position="21"/>
        <end position="272"/>
    </location>
</feature>
<dbReference type="RefSeq" id="WP_212997889.1">
    <property type="nucleotide sequence ID" value="NZ_BAAATW010000019.1"/>
</dbReference>
<comment type="caution">
    <text evidence="3">The sequence shown here is derived from an EMBL/GenBank/DDBJ whole genome shotgun (WGS) entry which is preliminary data.</text>
</comment>
<evidence type="ECO:0008006" key="5">
    <source>
        <dbReference type="Google" id="ProtNLM"/>
    </source>
</evidence>
<protein>
    <recommendedName>
        <fullName evidence="5">Lipoprotein</fullName>
    </recommendedName>
</protein>
<dbReference type="EMBL" id="BOQP01000013">
    <property type="protein sequence ID" value="GIM72532.1"/>
    <property type="molecule type" value="Genomic_DNA"/>
</dbReference>
<accession>A0A919SHH9</accession>
<feature type="compositionally biased region" description="Low complexity" evidence="1">
    <location>
        <begin position="31"/>
        <end position="42"/>
    </location>
</feature>
<dbReference type="PROSITE" id="PS51257">
    <property type="entry name" value="PROKAR_LIPOPROTEIN"/>
    <property type="match status" value="1"/>
</dbReference>
<evidence type="ECO:0000313" key="4">
    <source>
        <dbReference type="Proteomes" id="UP000680865"/>
    </source>
</evidence>
<organism evidence="3 4">
    <name type="scientific">Winogradskya consettensis</name>
    <dbReference type="NCBI Taxonomy" id="113560"/>
    <lineage>
        <taxon>Bacteria</taxon>
        <taxon>Bacillati</taxon>
        <taxon>Actinomycetota</taxon>
        <taxon>Actinomycetes</taxon>
        <taxon>Micromonosporales</taxon>
        <taxon>Micromonosporaceae</taxon>
        <taxon>Winogradskya</taxon>
    </lineage>
</organism>
<evidence type="ECO:0000256" key="2">
    <source>
        <dbReference type="SAM" id="SignalP"/>
    </source>
</evidence>
<evidence type="ECO:0000256" key="1">
    <source>
        <dbReference type="SAM" id="MobiDB-lite"/>
    </source>
</evidence>
<gene>
    <name evidence="3" type="ORF">Aco04nite_30770</name>
</gene>
<feature type="region of interest" description="Disordered" evidence="1">
    <location>
        <begin position="226"/>
        <end position="272"/>
    </location>
</feature>
<dbReference type="Proteomes" id="UP000680865">
    <property type="component" value="Unassembled WGS sequence"/>
</dbReference>
<reference evidence="3" key="1">
    <citation type="submission" date="2021-03" db="EMBL/GenBank/DDBJ databases">
        <title>Whole genome shotgun sequence of Actinoplanes consettensis NBRC 14913.</title>
        <authorList>
            <person name="Komaki H."/>
            <person name="Tamura T."/>
        </authorList>
    </citation>
    <scope>NUCLEOTIDE SEQUENCE</scope>
    <source>
        <strain evidence="3">NBRC 14913</strain>
    </source>
</reference>
<feature type="region of interest" description="Disordered" evidence="1">
    <location>
        <begin position="24"/>
        <end position="48"/>
    </location>
</feature>
<name>A0A919SHH9_9ACTN</name>
<sequence length="272" mass="28067">MRSRPLSRVLSALAATMLTAGLSACGDEPAEPSAGPSPSASAPEEDVTDARVELAARAARAEDHRFTALYTFDVPGEAQRSVMATMATDGSWRVDIPRGALGDTADVAIAETEAGLFQCAVSSATYQVAPSCVRVADRGDRVPKKYDPKVERVFRQWLPVFTDRQSPLSVTAAQPLPGSTGNCYSIDSISASLSAPVDVGIYCYAEDGLLTAARVGFGTLTIAGTPAAPPSTIDLPGPVTGGDPMGLDAPPPPPVEPTTTPSDNLVVPSPSA</sequence>
<dbReference type="AlphaFoldDB" id="A0A919SHH9"/>
<keyword evidence="4" id="KW-1185">Reference proteome</keyword>
<evidence type="ECO:0000313" key="3">
    <source>
        <dbReference type="EMBL" id="GIM72532.1"/>
    </source>
</evidence>
<proteinExistence type="predicted"/>
<keyword evidence="2" id="KW-0732">Signal</keyword>